<evidence type="ECO:0000256" key="2">
    <source>
        <dbReference type="SAM" id="Phobius"/>
    </source>
</evidence>
<proteinExistence type="predicted"/>
<dbReference type="Pfam" id="PF14248">
    <property type="entry name" value="DUF4345"/>
    <property type="match status" value="1"/>
</dbReference>
<evidence type="ECO:0000313" key="4">
    <source>
        <dbReference type="Proteomes" id="UP000280501"/>
    </source>
</evidence>
<dbReference type="EMBL" id="RKQZ01000001">
    <property type="protein sequence ID" value="RPF20425.1"/>
    <property type="molecule type" value="Genomic_DNA"/>
</dbReference>
<feature type="region of interest" description="Disordered" evidence="1">
    <location>
        <begin position="129"/>
        <end position="148"/>
    </location>
</feature>
<feature type="transmembrane region" description="Helical" evidence="2">
    <location>
        <begin position="101"/>
        <end position="123"/>
    </location>
</feature>
<evidence type="ECO:0000313" key="3">
    <source>
        <dbReference type="EMBL" id="RPF20425.1"/>
    </source>
</evidence>
<keyword evidence="2" id="KW-1133">Transmembrane helix</keyword>
<dbReference type="AlphaFoldDB" id="A0A3N4ZHT5"/>
<organism evidence="3 4">
    <name type="scientific">Myceligenerans xiligouense</name>
    <dbReference type="NCBI Taxonomy" id="253184"/>
    <lineage>
        <taxon>Bacteria</taxon>
        <taxon>Bacillati</taxon>
        <taxon>Actinomycetota</taxon>
        <taxon>Actinomycetes</taxon>
        <taxon>Micrococcales</taxon>
        <taxon>Promicromonosporaceae</taxon>
        <taxon>Myceligenerans</taxon>
    </lineage>
</organism>
<gene>
    <name evidence="3" type="ORF">EDD34_1016</name>
</gene>
<feature type="transmembrane region" description="Helical" evidence="2">
    <location>
        <begin position="76"/>
        <end position="95"/>
    </location>
</feature>
<sequence>MTRRVSRWLLALTGATLVVVGAGVALAPRAFYAGYGIALAEGTPLLGELRASGLALLALGVLVGAGAVVEHLFATSALVGAVTMLAHAAGRVLSWGVDGGLAAGLVGAGAAELTLGAACVWAATRLPSSGGRAAGPASAPRTAPSVTP</sequence>
<keyword evidence="2" id="KW-0812">Transmembrane</keyword>
<dbReference type="Proteomes" id="UP000280501">
    <property type="component" value="Unassembled WGS sequence"/>
</dbReference>
<feature type="transmembrane region" description="Helical" evidence="2">
    <location>
        <begin position="49"/>
        <end position="69"/>
    </location>
</feature>
<keyword evidence="4" id="KW-1185">Reference proteome</keyword>
<comment type="caution">
    <text evidence="3">The sequence shown here is derived from an EMBL/GenBank/DDBJ whole genome shotgun (WGS) entry which is preliminary data.</text>
</comment>
<dbReference type="RefSeq" id="WP_123813594.1">
    <property type="nucleotide sequence ID" value="NZ_RKQZ01000001.1"/>
</dbReference>
<dbReference type="InterPro" id="IPR025597">
    <property type="entry name" value="DUF4345"/>
</dbReference>
<evidence type="ECO:0000256" key="1">
    <source>
        <dbReference type="SAM" id="MobiDB-lite"/>
    </source>
</evidence>
<protein>
    <submittedName>
        <fullName evidence="3">Uncharacterized protein DUF4345</fullName>
    </submittedName>
</protein>
<reference evidence="3 4" key="1">
    <citation type="submission" date="2018-11" db="EMBL/GenBank/DDBJ databases">
        <title>Sequencing the genomes of 1000 actinobacteria strains.</title>
        <authorList>
            <person name="Klenk H.-P."/>
        </authorList>
    </citation>
    <scope>NUCLEOTIDE SEQUENCE [LARGE SCALE GENOMIC DNA]</scope>
    <source>
        <strain evidence="3 4">DSM 15700</strain>
    </source>
</reference>
<accession>A0A3N4ZHT5</accession>
<keyword evidence="2" id="KW-0472">Membrane</keyword>
<name>A0A3N4ZHT5_9MICO</name>